<dbReference type="Gene3D" id="1.10.3720.10">
    <property type="entry name" value="MetI-like"/>
    <property type="match status" value="1"/>
</dbReference>
<evidence type="ECO:0000313" key="10">
    <source>
        <dbReference type="Proteomes" id="UP001589738"/>
    </source>
</evidence>
<protein>
    <submittedName>
        <fullName evidence="9">ABC transporter permease</fullName>
    </submittedName>
</protein>
<evidence type="ECO:0000256" key="4">
    <source>
        <dbReference type="ARBA" id="ARBA00022692"/>
    </source>
</evidence>
<keyword evidence="6 7" id="KW-0472">Membrane</keyword>
<evidence type="ECO:0000256" key="2">
    <source>
        <dbReference type="ARBA" id="ARBA00022448"/>
    </source>
</evidence>
<feature type="transmembrane region" description="Helical" evidence="7">
    <location>
        <begin position="94"/>
        <end position="120"/>
    </location>
</feature>
<evidence type="ECO:0000256" key="6">
    <source>
        <dbReference type="ARBA" id="ARBA00023136"/>
    </source>
</evidence>
<evidence type="ECO:0000256" key="7">
    <source>
        <dbReference type="RuleBase" id="RU363032"/>
    </source>
</evidence>
<evidence type="ECO:0000313" key="9">
    <source>
        <dbReference type="EMBL" id="MFC0473860.1"/>
    </source>
</evidence>
<feature type="transmembrane region" description="Helical" evidence="7">
    <location>
        <begin position="140"/>
        <end position="163"/>
    </location>
</feature>
<keyword evidence="3" id="KW-1003">Cell membrane</keyword>
<evidence type="ECO:0000256" key="5">
    <source>
        <dbReference type="ARBA" id="ARBA00022989"/>
    </source>
</evidence>
<dbReference type="InterPro" id="IPR000515">
    <property type="entry name" value="MetI-like"/>
</dbReference>
<evidence type="ECO:0000256" key="1">
    <source>
        <dbReference type="ARBA" id="ARBA00004141"/>
    </source>
</evidence>
<feature type="transmembrane region" description="Helical" evidence="7">
    <location>
        <begin position="45"/>
        <end position="63"/>
    </location>
</feature>
<proteinExistence type="inferred from homology"/>
<keyword evidence="4 7" id="KW-0812">Transmembrane</keyword>
<dbReference type="Pfam" id="PF00528">
    <property type="entry name" value="BPD_transp_1"/>
    <property type="match status" value="1"/>
</dbReference>
<dbReference type="Proteomes" id="UP001589738">
    <property type="component" value="Unassembled WGS sequence"/>
</dbReference>
<feature type="transmembrane region" description="Helical" evidence="7">
    <location>
        <begin position="248"/>
        <end position="268"/>
    </location>
</feature>
<keyword evidence="10" id="KW-1185">Reference proteome</keyword>
<comment type="similarity">
    <text evidence="7">Belongs to the binding-protein-dependent transport system permease family.</text>
</comment>
<accession>A0ABV6KLR2</accession>
<dbReference type="PANTHER" id="PTHR47737:SF1">
    <property type="entry name" value="GLYCINE BETAINE_PROLINE BETAINE TRANSPORT SYSTEM PERMEASE PROTEIN PROW"/>
    <property type="match status" value="1"/>
</dbReference>
<name>A0ABV6KLR2_9BACI</name>
<dbReference type="RefSeq" id="WP_160545936.1">
    <property type="nucleotide sequence ID" value="NZ_JBHLUU010000005.1"/>
</dbReference>
<dbReference type="CDD" id="cd06261">
    <property type="entry name" value="TM_PBP2"/>
    <property type="match status" value="1"/>
</dbReference>
<feature type="domain" description="ABC transmembrane type-1" evidence="8">
    <location>
        <begin position="90"/>
        <end position="269"/>
    </location>
</feature>
<feature type="transmembrane region" description="Helical" evidence="7">
    <location>
        <begin position="217"/>
        <end position="236"/>
    </location>
</feature>
<gene>
    <name evidence="9" type="ORF">ACFFHF_00685</name>
</gene>
<keyword evidence="5 7" id="KW-1133">Transmembrane helix</keyword>
<comment type="subcellular location">
    <subcellularLocation>
        <location evidence="7">Cell membrane</location>
        <topology evidence="7">Multi-pass membrane protein</topology>
    </subcellularLocation>
    <subcellularLocation>
        <location evidence="1">Membrane</location>
        <topology evidence="1">Multi-pass membrane protein</topology>
    </subcellularLocation>
</comment>
<evidence type="ECO:0000256" key="3">
    <source>
        <dbReference type="ARBA" id="ARBA00022475"/>
    </source>
</evidence>
<reference evidence="9 10" key="1">
    <citation type="submission" date="2024-09" db="EMBL/GenBank/DDBJ databases">
        <authorList>
            <person name="Sun Q."/>
            <person name="Mori K."/>
        </authorList>
    </citation>
    <scope>NUCLEOTIDE SEQUENCE [LARGE SCALE GENOMIC DNA]</scope>
    <source>
        <strain evidence="9 10">CGMCC 1.9126</strain>
    </source>
</reference>
<feature type="transmembrane region" description="Helical" evidence="7">
    <location>
        <begin position="69"/>
        <end position="87"/>
    </location>
</feature>
<evidence type="ECO:0000259" key="8">
    <source>
        <dbReference type="PROSITE" id="PS50928"/>
    </source>
</evidence>
<dbReference type="PROSITE" id="PS50928">
    <property type="entry name" value="ABC_TM1"/>
    <property type="match status" value="1"/>
</dbReference>
<comment type="caution">
    <text evidence="9">The sequence shown here is derived from an EMBL/GenBank/DDBJ whole genome shotgun (WGS) entry which is preliminary data.</text>
</comment>
<dbReference type="InterPro" id="IPR035906">
    <property type="entry name" value="MetI-like_sf"/>
</dbReference>
<feature type="transmembrane region" description="Helical" evidence="7">
    <location>
        <begin position="20"/>
        <end position="38"/>
    </location>
</feature>
<sequence>MNYFTLPLEDWTNNFVYDWLIPVMGGFFDSVSSIISFFINGVADLFLMIPAEVIAILLILLAWKLAGKGIAIFTLIGTLYLGSVNLWEDAMLTLAVVVVATVFSIIIGLPLGILTAKYAVLDKIVRPILDFMQTLPSFVYLIPAILLFGLGEVPAVISTFVFATPPAVRMTTLAIKQVPEDMVEAARAFGSTSWQMLVKVQLPVAIPTIMAGVNQTIMLALSMAVIASMIGAPGLGSTVLAGISSVNVGLGLVGGLGIVVLAIILDRITQGLGNKNKK</sequence>
<dbReference type="EMBL" id="JBHLUU010000005">
    <property type="protein sequence ID" value="MFC0473860.1"/>
    <property type="molecule type" value="Genomic_DNA"/>
</dbReference>
<dbReference type="PANTHER" id="PTHR47737">
    <property type="entry name" value="GLYCINE BETAINE/PROLINE BETAINE TRANSPORT SYSTEM PERMEASE PROTEIN PROW"/>
    <property type="match status" value="1"/>
</dbReference>
<organism evidence="9 10">
    <name type="scientific">Robertmurraya beringensis</name>
    <dbReference type="NCBI Taxonomy" id="641660"/>
    <lineage>
        <taxon>Bacteria</taxon>
        <taxon>Bacillati</taxon>
        <taxon>Bacillota</taxon>
        <taxon>Bacilli</taxon>
        <taxon>Bacillales</taxon>
        <taxon>Bacillaceae</taxon>
        <taxon>Robertmurraya</taxon>
    </lineage>
</organism>
<keyword evidence="2 7" id="KW-0813">Transport</keyword>
<dbReference type="SUPFAM" id="SSF161098">
    <property type="entry name" value="MetI-like"/>
    <property type="match status" value="1"/>
</dbReference>